<dbReference type="AlphaFoldDB" id="A0AB39N4X8"/>
<dbReference type="EMBL" id="CP163432">
    <property type="protein sequence ID" value="XDQ12008.1"/>
    <property type="molecule type" value="Genomic_DNA"/>
</dbReference>
<proteinExistence type="predicted"/>
<evidence type="ECO:0000313" key="1">
    <source>
        <dbReference type="EMBL" id="XDQ12008.1"/>
    </source>
</evidence>
<gene>
    <name evidence="1" type="ORF">AB5J55_21335</name>
</gene>
<dbReference type="RefSeq" id="WP_369272202.1">
    <property type="nucleotide sequence ID" value="NZ_CP163432.1"/>
</dbReference>
<reference evidence="1" key="1">
    <citation type="submission" date="2024-07" db="EMBL/GenBank/DDBJ databases">
        <authorList>
            <person name="Yu S.T."/>
        </authorList>
    </citation>
    <scope>NUCLEOTIDE SEQUENCE</scope>
    <source>
        <strain evidence="1">R11</strain>
    </source>
</reference>
<protein>
    <submittedName>
        <fullName evidence="1">Uncharacterized protein</fullName>
    </submittedName>
</protein>
<sequence>MLFWLGCAVFALSLALVTTLTPHRIWGVGAAVGYAVAAEPARRSPRPWNGRGAVAALLGSVVVPPALMIAAGAAQSEVQVVEHSGALLLDSGSPYVPHPVGVDDCNPYLPGMAIFGIPHALFGGTPLADARVWFCGVFLASMLVAARRADLNRLLWGGISGRAA</sequence>
<accession>A0AB39N4X8</accession>
<organism evidence="1">
    <name type="scientific">Streptomyces sp. R11</name>
    <dbReference type="NCBI Taxonomy" id="3238625"/>
    <lineage>
        <taxon>Bacteria</taxon>
        <taxon>Bacillati</taxon>
        <taxon>Actinomycetota</taxon>
        <taxon>Actinomycetes</taxon>
        <taxon>Kitasatosporales</taxon>
        <taxon>Streptomycetaceae</taxon>
        <taxon>Streptomyces</taxon>
    </lineage>
</organism>
<name>A0AB39N4X8_9ACTN</name>